<dbReference type="AlphaFoldDB" id="A0A1D9LE72"/>
<name>A0A1D9LE72_9NEIS</name>
<dbReference type="SUPFAM" id="SSF54534">
    <property type="entry name" value="FKBP-like"/>
    <property type="match status" value="1"/>
</dbReference>
<feature type="domain" description="PpiC" evidence="6">
    <location>
        <begin position="128"/>
        <end position="219"/>
    </location>
</feature>
<dbReference type="PROSITE" id="PS50198">
    <property type="entry name" value="PPIC_PPIASE_2"/>
    <property type="match status" value="1"/>
</dbReference>
<dbReference type="InterPro" id="IPR000297">
    <property type="entry name" value="PPIase_PpiC"/>
</dbReference>
<reference evidence="7 8" key="1">
    <citation type="submission" date="2016-10" db="EMBL/GenBank/DDBJ databases">
        <title>Chromobacterium muskegensis sp. nov., an insecticidal bacterium isolated from Sphagnum bogs.</title>
        <authorList>
            <person name="Sparks M.E."/>
            <person name="Blackburn M.B."/>
            <person name="Gundersen-Rindal D.E."/>
            <person name="Mitchell A."/>
            <person name="Farrar R."/>
            <person name="Kuhar D."/>
        </authorList>
    </citation>
    <scope>NUCLEOTIDE SEQUENCE [LARGE SCALE GENOMIC DNA]</scope>
    <source>
        <strain evidence="7 8">21-1</strain>
    </source>
</reference>
<dbReference type="KEGG" id="cvc:BKX93_05380"/>
<dbReference type="Gene3D" id="3.10.50.40">
    <property type="match status" value="1"/>
</dbReference>
<protein>
    <recommendedName>
        <fullName evidence="3">peptidylprolyl isomerase</fullName>
        <ecNumber evidence="3">5.2.1.8</ecNumber>
    </recommendedName>
</protein>
<comment type="catalytic activity">
    <reaction evidence="1">
        <text>[protein]-peptidylproline (omega=180) = [protein]-peptidylproline (omega=0)</text>
        <dbReference type="Rhea" id="RHEA:16237"/>
        <dbReference type="Rhea" id="RHEA-COMP:10747"/>
        <dbReference type="Rhea" id="RHEA-COMP:10748"/>
        <dbReference type="ChEBI" id="CHEBI:83833"/>
        <dbReference type="ChEBI" id="CHEBI:83834"/>
        <dbReference type="EC" id="5.2.1.8"/>
    </reaction>
</comment>
<keyword evidence="5 7" id="KW-0413">Isomerase</keyword>
<dbReference type="InterPro" id="IPR023058">
    <property type="entry name" value="PPIase_PpiC_CS"/>
</dbReference>
<sequence length="260" mass="28466">MRKILLQTALVAAFAGSAIAVAGPTVNGQQISDARVDAVAKMMEAQGQSVNPQARDQIKDQLVTAEVLRQEAVKKGLDKSPEFTAELQNMQSMALANRLIKDYEKANPISDADLKAEYDKLVASVPETKQFHARHILVKSEAEAKSVIDALKKGKSFDKLAKEKSQDPGSKANGGDLGWQEAGTFVAPFSEAMSKLAKGEVTAKPVKTEYGWHVIKLDDVRTQRNVPQLEEIRPQLTQRVMGGRIEKYVADLKAKAQIQQ</sequence>
<dbReference type="Pfam" id="PF00639">
    <property type="entry name" value="Rotamase"/>
    <property type="match status" value="1"/>
</dbReference>
<proteinExistence type="inferred from homology"/>
<evidence type="ECO:0000313" key="7">
    <source>
        <dbReference type="EMBL" id="AOZ49484.1"/>
    </source>
</evidence>
<evidence type="ECO:0000256" key="2">
    <source>
        <dbReference type="ARBA" id="ARBA00007656"/>
    </source>
</evidence>
<dbReference type="Proteomes" id="UP000178776">
    <property type="component" value="Chromosome"/>
</dbReference>
<dbReference type="InterPro" id="IPR027304">
    <property type="entry name" value="Trigger_fact/SurA_dom_sf"/>
</dbReference>
<evidence type="ECO:0000256" key="1">
    <source>
        <dbReference type="ARBA" id="ARBA00000971"/>
    </source>
</evidence>
<dbReference type="GO" id="GO:0003755">
    <property type="term" value="F:peptidyl-prolyl cis-trans isomerase activity"/>
    <property type="evidence" value="ECO:0007669"/>
    <property type="project" value="UniProtKB-KW"/>
</dbReference>
<accession>A0A1D9LE72</accession>
<dbReference type="SUPFAM" id="SSF109998">
    <property type="entry name" value="Triger factor/SurA peptide-binding domain-like"/>
    <property type="match status" value="1"/>
</dbReference>
<dbReference type="InterPro" id="IPR050245">
    <property type="entry name" value="PrsA_foldase"/>
</dbReference>
<keyword evidence="4" id="KW-0697">Rotamase</keyword>
<evidence type="ECO:0000259" key="6">
    <source>
        <dbReference type="PROSITE" id="PS50198"/>
    </source>
</evidence>
<dbReference type="Gene3D" id="1.10.8.1040">
    <property type="match status" value="1"/>
</dbReference>
<comment type="similarity">
    <text evidence="2">Belongs to the PpiC/parvulin rotamase family.</text>
</comment>
<dbReference type="PROSITE" id="PS01096">
    <property type="entry name" value="PPIC_PPIASE_1"/>
    <property type="match status" value="1"/>
</dbReference>
<dbReference type="RefSeq" id="WP_021477592.1">
    <property type="nucleotide sequence ID" value="NZ_CP017707.1"/>
</dbReference>
<evidence type="ECO:0000313" key="8">
    <source>
        <dbReference type="Proteomes" id="UP000178776"/>
    </source>
</evidence>
<dbReference type="EC" id="5.2.1.8" evidence="3"/>
<dbReference type="STRING" id="1108595.BKX93_05380"/>
<evidence type="ECO:0000256" key="5">
    <source>
        <dbReference type="ARBA" id="ARBA00023235"/>
    </source>
</evidence>
<gene>
    <name evidence="7" type="ORF">BKX93_05380</name>
</gene>
<organism evidence="7 8">
    <name type="scientific">Chromobacterium vaccinii</name>
    <dbReference type="NCBI Taxonomy" id="1108595"/>
    <lineage>
        <taxon>Bacteria</taxon>
        <taxon>Pseudomonadati</taxon>
        <taxon>Pseudomonadota</taxon>
        <taxon>Betaproteobacteria</taxon>
        <taxon>Neisseriales</taxon>
        <taxon>Chromobacteriaceae</taxon>
        <taxon>Chromobacterium</taxon>
    </lineage>
</organism>
<dbReference type="GeneID" id="68840635"/>
<evidence type="ECO:0000256" key="3">
    <source>
        <dbReference type="ARBA" id="ARBA00013194"/>
    </source>
</evidence>
<dbReference type="InterPro" id="IPR046357">
    <property type="entry name" value="PPIase_dom_sf"/>
</dbReference>
<dbReference type="EMBL" id="CP017707">
    <property type="protein sequence ID" value="AOZ49484.1"/>
    <property type="molecule type" value="Genomic_DNA"/>
</dbReference>
<dbReference type="PANTHER" id="PTHR47245">
    <property type="entry name" value="PEPTIDYLPROLYL ISOMERASE"/>
    <property type="match status" value="1"/>
</dbReference>
<evidence type="ECO:0000256" key="4">
    <source>
        <dbReference type="ARBA" id="ARBA00023110"/>
    </source>
</evidence>
<dbReference type="PANTHER" id="PTHR47245:SF2">
    <property type="entry name" value="PEPTIDYL-PROLYL CIS-TRANS ISOMERASE HP_0175-RELATED"/>
    <property type="match status" value="1"/>
</dbReference>